<name>A0ACC2RT30_9FUNG</name>
<gene>
    <name evidence="1" type="ORF">DSO57_1026108</name>
</gene>
<keyword evidence="2" id="KW-1185">Reference proteome</keyword>
<proteinExistence type="predicted"/>
<dbReference type="EMBL" id="QTSX02006540">
    <property type="protein sequence ID" value="KAJ9053257.1"/>
    <property type="molecule type" value="Genomic_DNA"/>
</dbReference>
<reference evidence="1" key="1">
    <citation type="submission" date="2022-04" db="EMBL/GenBank/DDBJ databases">
        <title>Genome of the entomopathogenic fungus Entomophthora muscae.</title>
        <authorList>
            <person name="Elya C."/>
            <person name="Lovett B.R."/>
            <person name="Lee E."/>
            <person name="Macias A.M."/>
            <person name="Hajek A.E."/>
            <person name="De Bivort B.L."/>
            <person name="Kasson M.T."/>
            <person name="De Fine Licht H.H."/>
            <person name="Stajich J.E."/>
        </authorList>
    </citation>
    <scope>NUCLEOTIDE SEQUENCE</scope>
    <source>
        <strain evidence="1">Berkeley</strain>
    </source>
</reference>
<evidence type="ECO:0000313" key="2">
    <source>
        <dbReference type="Proteomes" id="UP001165960"/>
    </source>
</evidence>
<organism evidence="1 2">
    <name type="scientific">Entomophthora muscae</name>
    <dbReference type="NCBI Taxonomy" id="34485"/>
    <lineage>
        <taxon>Eukaryota</taxon>
        <taxon>Fungi</taxon>
        <taxon>Fungi incertae sedis</taxon>
        <taxon>Zoopagomycota</taxon>
        <taxon>Entomophthoromycotina</taxon>
        <taxon>Entomophthoromycetes</taxon>
        <taxon>Entomophthorales</taxon>
        <taxon>Entomophthoraceae</taxon>
        <taxon>Entomophthora</taxon>
    </lineage>
</organism>
<comment type="caution">
    <text evidence="1">The sequence shown here is derived from an EMBL/GenBank/DDBJ whole genome shotgun (WGS) entry which is preliminary data.</text>
</comment>
<accession>A0ACC2RT30</accession>
<protein>
    <submittedName>
        <fullName evidence="1">Uncharacterized protein</fullName>
    </submittedName>
</protein>
<dbReference type="Proteomes" id="UP001165960">
    <property type="component" value="Unassembled WGS sequence"/>
</dbReference>
<sequence length="334" mass="37124">MSNQDKSKETSGNVFINNSYISKDAQDAFYSSATNASSSTSLLYQSKNLHSPFTYSNQRANASSNSISPLNANSNTSFMTSPIMQSPQLFSPSAMSINTFTGTNIYSSSAVQKSLSALDLKAMTRDISMGGDSLNAEESWPSLVVRVLPLFNGERLNGHIEDLNEVVRACLRNVDVATLTRDIYNDLLAAGMFTINAKLVGVHEDKVASRLVELWSFFLGTVLPYLEGVFLPHQIELLQLKRSNSLNSVRTMALTSFKEQVIVPFMARLEASIHQLFKEEDNAPTSRDDTACKLLQMMSILNMTPQISKQSDQAQFDHIASLLKNKWKERIKRV</sequence>
<evidence type="ECO:0000313" key="1">
    <source>
        <dbReference type="EMBL" id="KAJ9053257.1"/>
    </source>
</evidence>